<evidence type="ECO:0000313" key="2">
    <source>
        <dbReference type="Proteomes" id="UP000095247"/>
    </source>
</evidence>
<protein>
    <recommendedName>
        <fullName evidence="3">Radical SAM protein</fullName>
    </recommendedName>
</protein>
<organism evidence="1 2">
    <name type="scientific">Brachyspira hampsonii</name>
    <dbReference type="NCBI Taxonomy" id="1287055"/>
    <lineage>
        <taxon>Bacteria</taxon>
        <taxon>Pseudomonadati</taxon>
        <taxon>Spirochaetota</taxon>
        <taxon>Spirochaetia</taxon>
        <taxon>Brachyspirales</taxon>
        <taxon>Brachyspiraceae</taxon>
        <taxon>Brachyspira</taxon>
    </lineage>
</organism>
<evidence type="ECO:0008006" key="3">
    <source>
        <dbReference type="Google" id="ProtNLM"/>
    </source>
</evidence>
<gene>
    <name evidence="1" type="ORF">BFL38_14225</name>
</gene>
<dbReference type="Pfam" id="PF07505">
    <property type="entry name" value="DUF5131"/>
    <property type="match status" value="1"/>
</dbReference>
<dbReference type="EMBL" id="MDCO01000006">
    <property type="protein sequence ID" value="OEJ15441.1"/>
    <property type="molecule type" value="Genomic_DNA"/>
</dbReference>
<proteinExistence type="predicted"/>
<dbReference type="Proteomes" id="UP000095247">
    <property type="component" value="Unassembled WGS sequence"/>
</dbReference>
<dbReference type="AlphaFoldDB" id="A0A1E5NH05"/>
<accession>A0A1E5NH05</accession>
<dbReference type="InterPro" id="IPR011101">
    <property type="entry name" value="DUF5131"/>
</dbReference>
<dbReference type="RefSeq" id="WP_069725992.1">
    <property type="nucleotide sequence ID" value="NZ_MDCO01000006.1"/>
</dbReference>
<reference evidence="1 2" key="1">
    <citation type="submission" date="2016-08" db="EMBL/GenBank/DDBJ databases">
        <title>Characterization and recognition of Brachyspira hampsonii sp. nov., a novel intestinal spirochete that is pathogenic to pigs.</title>
        <authorList>
            <person name="Mirajkar N."/>
            <person name="La T."/>
            <person name="Phillips N."/>
            <person name="Hampson D."/>
            <person name="Gebhart C."/>
        </authorList>
    </citation>
    <scope>NUCLEOTIDE SEQUENCE [LARGE SCALE GENOMIC DNA]</scope>
    <source>
        <strain evidence="1 2">P280/1</strain>
    </source>
</reference>
<name>A0A1E5NH05_9SPIR</name>
<evidence type="ECO:0000313" key="1">
    <source>
        <dbReference type="EMBL" id="OEJ15441.1"/>
    </source>
</evidence>
<sequence length="186" mass="21890">MKNIEWCDITINPVVGCPRGCPYCYAKKINDRFHFTEDFSKSKTFLERLEQINKIKNKKIFMNSMSDIAYWDDYTIDTVVFYMKANPSNEYYFLTKKVDALENVSRRPYPNTNFKTFTKALDGSYYELKKGKYIQLIFLGNKNIPFCTIRSAYGKMANKKEYYQSKIGEVFNIIIVCESPKLPLEV</sequence>
<comment type="caution">
    <text evidence="1">The sequence shown here is derived from an EMBL/GenBank/DDBJ whole genome shotgun (WGS) entry which is preliminary data.</text>
</comment>